<dbReference type="Gene3D" id="1.10.1760.20">
    <property type="match status" value="1"/>
</dbReference>
<evidence type="ECO:0000256" key="5">
    <source>
        <dbReference type="HAMAP-Rule" id="MF_01572"/>
    </source>
</evidence>
<keyword evidence="3 5" id="KW-1133">Transmembrane helix</keyword>
<keyword evidence="1 5" id="KW-1003">Cell membrane</keyword>
<proteinExistence type="inferred from homology"/>
<dbReference type="GO" id="GO:0005886">
    <property type="term" value="C:plasma membrane"/>
    <property type="evidence" value="ECO:0007669"/>
    <property type="project" value="UniProtKB-SubCell"/>
</dbReference>
<evidence type="ECO:0000313" key="6">
    <source>
        <dbReference type="EMBL" id="SES14938.1"/>
    </source>
</evidence>
<keyword evidence="2 5" id="KW-0812">Transmembrane</keyword>
<feature type="transmembrane region" description="Helical" evidence="5">
    <location>
        <begin position="110"/>
        <end position="138"/>
    </location>
</feature>
<dbReference type="AlphaFoldDB" id="A0A1H9V002"/>
<dbReference type="InterPro" id="IPR022914">
    <property type="entry name" value="UPF0397"/>
</dbReference>
<feature type="transmembrane region" description="Helical" evidence="5">
    <location>
        <begin position="6"/>
        <end position="28"/>
    </location>
</feature>
<dbReference type="Proteomes" id="UP000182584">
    <property type="component" value="Unassembled WGS sequence"/>
</dbReference>
<dbReference type="RefSeq" id="WP_027215416.1">
    <property type="nucleotide sequence ID" value="NZ_FOGJ01000020.1"/>
</dbReference>
<evidence type="ECO:0000313" key="7">
    <source>
        <dbReference type="Proteomes" id="UP000182584"/>
    </source>
</evidence>
<dbReference type="OrthoDB" id="4550662at2"/>
<organism evidence="6 7">
    <name type="scientific">Butyrivibrio fibrisolvens</name>
    <dbReference type="NCBI Taxonomy" id="831"/>
    <lineage>
        <taxon>Bacteria</taxon>
        <taxon>Bacillati</taxon>
        <taxon>Bacillota</taxon>
        <taxon>Clostridia</taxon>
        <taxon>Lachnospirales</taxon>
        <taxon>Lachnospiraceae</taxon>
        <taxon>Butyrivibrio</taxon>
    </lineage>
</organism>
<dbReference type="InterPro" id="IPR009825">
    <property type="entry name" value="ECF_substrate-spec-like"/>
</dbReference>
<gene>
    <name evidence="6" type="ORF">SAMN04487884_12071</name>
</gene>
<name>A0A1H9V002_BUTFI</name>
<reference evidence="6 7" key="1">
    <citation type="submission" date="2016-10" db="EMBL/GenBank/DDBJ databases">
        <authorList>
            <person name="de Groot N.N."/>
        </authorList>
    </citation>
    <scope>NUCLEOTIDE SEQUENCE [LARGE SCALE GENOMIC DNA]</scope>
    <source>
        <strain evidence="6 7">AR40</strain>
    </source>
</reference>
<evidence type="ECO:0000256" key="4">
    <source>
        <dbReference type="ARBA" id="ARBA00023136"/>
    </source>
</evidence>
<dbReference type="EMBL" id="FOGJ01000020">
    <property type="protein sequence ID" value="SES14938.1"/>
    <property type="molecule type" value="Genomic_DNA"/>
</dbReference>
<feature type="transmembrane region" description="Helical" evidence="5">
    <location>
        <begin position="74"/>
        <end position="98"/>
    </location>
</feature>
<evidence type="ECO:0000256" key="2">
    <source>
        <dbReference type="ARBA" id="ARBA00022692"/>
    </source>
</evidence>
<dbReference type="PANTHER" id="PTHR37815:SF3">
    <property type="entry name" value="UPF0397 PROTEIN SPR0429"/>
    <property type="match status" value="1"/>
</dbReference>
<dbReference type="PANTHER" id="PTHR37815">
    <property type="entry name" value="UPF0397 PROTEIN BC_2624-RELATED"/>
    <property type="match status" value="1"/>
</dbReference>
<feature type="transmembrane region" description="Helical" evidence="5">
    <location>
        <begin position="144"/>
        <end position="171"/>
    </location>
</feature>
<dbReference type="HAMAP" id="MF_01572">
    <property type="entry name" value="UPF0397"/>
    <property type="match status" value="1"/>
</dbReference>
<sequence length="184" mass="19653">MNRLLSVKTIVATAIGAALFFVLGRFVAIPSPVPNTNISVQYGVLAFVAGVFGPIAGVLAGLIGHFFIDFSYGWGVWWSWVIASGFFGLTMGIISFFLKLDEGEFNIKGIVLFNVSQAVSHIIAWVVIAPTLDILIYAEPANKVFLQGVTGAIINIITTAIVGTLLCIAYSTAIPKKGSLKEED</sequence>
<accession>A0A1H9V002</accession>
<evidence type="ECO:0000256" key="3">
    <source>
        <dbReference type="ARBA" id="ARBA00022989"/>
    </source>
</evidence>
<dbReference type="NCBIfam" id="NF010182">
    <property type="entry name" value="PRK13661.1"/>
    <property type="match status" value="1"/>
</dbReference>
<feature type="transmembrane region" description="Helical" evidence="5">
    <location>
        <begin position="40"/>
        <end position="68"/>
    </location>
</feature>
<keyword evidence="4 5" id="KW-0472">Membrane</keyword>
<evidence type="ECO:0000256" key="1">
    <source>
        <dbReference type="ARBA" id="ARBA00022475"/>
    </source>
</evidence>
<dbReference type="eggNOG" id="COG4720">
    <property type="taxonomic scope" value="Bacteria"/>
</dbReference>
<protein>
    <recommendedName>
        <fullName evidence="5">UPF0397 protein SAMN04487884_12071</fullName>
    </recommendedName>
</protein>
<comment type="similarity">
    <text evidence="5">Belongs to the UPF0397 family.</text>
</comment>
<dbReference type="Pfam" id="PF07155">
    <property type="entry name" value="ECF-ribofla_trS"/>
    <property type="match status" value="1"/>
</dbReference>
<comment type="subcellular location">
    <subcellularLocation>
        <location evidence="5">Cell membrane</location>
        <topology evidence="5">Multi-pass membrane protein</topology>
    </subcellularLocation>
</comment>